<dbReference type="Gene3D" id="3.40.50.1580">
    <property type="entry name" value="Nucleoside phosphorylase domain"/>
    <property type="match status" value="2"/>
</dbReference>
<sequence>MASKLLAHNKPTKFDRNTYVESQMVLGKDGLTHCSVGKKTSMLGDFVCVGGSLDTMKEFAAFMLKRLGLEEGGEDLKDHGPGSPSTSSVLMLHELIQLEHQAWCCEVTAIRIGTWRRIGPGRLDGTLWSSSREEKLQRLKRAYKASVRNTEMESTVFVAECRFCGLKDQLAPCIPMECQQRPQPLISNFIQQQLGFHGQISELCSPILT</sequence>
<dbReference type="AlphaFoldDB" id="A0A811ZNM7"/>
<organism evidence="1 2">
    <name type="scientific">Nyctereutes procyonoides</name>
    <name type="common">Raccoon dog</name>
    <name type="synonym">Canis procyonoides</name>
    <dbReference type="NCBI Taxonomy" id="34880"/>
    <lineage>
        <taxon>Eukaryota</taxon>
        <taxon>Metazoa</taxon>
        <taxon>Chordata</taxon>
        <taxon>Craniata</taxon>
        <taxon>Vertebrata</taxon>
        <taxon>Euteleostomi</taxon>
        <taxon>Mammalia</taxon>
        <taxon>Eutheria</taxon>
        <taxon>Laurasiatheria</taxon>
        <taxon>Carnivora</taxon>
        <taxon>Caniformia</taxon>
        <taxon>Canidae</taxon>
        <taxon>Nyctereutes</taxon>
    </lineage>
</organism>
<name>A0A811ZNM7_NYCPR</name>
<evidence type="ECO:0000313" key="1">
    <source>
        <dbReference type="EMBL" id="CAD7690677.1"/>
    </source>
</evidence>
<proteinExistence type="predicted"/>
<dbReference type="InterPro" id="IPR035994">
    <property type="entry name" value="Nucleoside_phosphorylase_sf"/>
</dbReference>
<dbReference type="GO" id="GO:0004850">
    <property type="term" value="F:uridine phosphorylase activity"/>
    <property type="evidence" value="ECO:0007669"/>
    <property type="project" value="TreeGrafter"/>
</dbReference>
<dbReference type="PANTHER" id="PTHR43691:SF8">
    <property type="entry name" value="URIDINE PHOSPHORYLASE 2"/>
    <property type="match status" value="1"/>
</dbReference>
<comment type="caution">
    <text evidence="1">The sequence shown here is derived from an EMBL/GenBank/DDBJ whole genome shotgun (WGS) entry which is preliminary data.</text>
</comment>
<reference evidence="1" key="1">
    <citation type="submission" date="2020-12" db="EMBL/GenBank/DDBJ databases">
        <authorList>
            <consortium name="Molecular Ecology Group"/>
        </authorList>
    </citation>
    <scope>NUCLEOTIDE SEQUENCE</scope>
    <source>
        <strain evidence="1">TBG_1078</strain>
    </source>
</reference>
<protein>
    <submittedName>
        <fullName evidence="1">(raccoon dog) hypothetical protein</fullName>
    </submittedName>
</protein>
<dbReference type="GO" id="GO:0005829">
    <property type="term" value="C:cytosol"/>
    <property type="evidence" value="ECO:0007669"/>
    <property type="project" value="TreeGrafter"/>
</dbReference>
<dbReference type="PANTHER" id="PTHR43691">
    <property type="entry name" value="URIDINE PHOSPHORYLASE"/>
    <property type="match status" value="1"/>
</dbReference>
<accession>A0A811ZNM7</accession>
<keyword evidence="2" id="KW-1185">Reference proteome</keyword>
<dbReference type="EMBL" id="CAJHUB010000771">
    <property type="protein sequence ID" value="CAD7690677.1"/>
    <property type="molecule type" value="Genomic_DNA"/>
</dbReference>
<gene>
    <name evidence="1" type="ORF">NYPRO_LOCUS23471</name>
</gene>
<dbReference type="GO" id="GO:0006218">
    <property type="term" value="P:uridine catabolic process"/>
    <property type="evidence" value="ECO:0007669"/>
    <property type="project" value="TreeGrafter"/>
</dbReference>
<evidence type="ECO:0000313" key="2">
    <source>
        <dbReference type="Proteomes" id="UP000645828"/>
    </source>
</evidence>
<dbReference type="Proteomes" id="UP000645828">
    <property type="component" value="Unassembled WGS sequence"/>
</dbReference>